<dbReference type="AlphaFoldDB" id="A0AB37UP28"/>
<evidence type="ECO:0000313" key="1">
    <source>
        <dbReference type="EMBL" id="RUT13194.1"/>
    </source>
</evidence>
<comment type="caution">
    <text evidence="1">The sequence shown here is derived from an EMBL/GenBank/DDBJ whole genome shotgun (WGS) entry which is preliminary data.</text>
</comment>
<gene>
    <name evidence="1" type="ORF">DSM107010_14560</name>
</gene>
<evidence type="ECO:0000313" key="2">
    <source>
        <dbReference type="Proteomes" id="UP000282574"/>
    </source>
</evidence>
<protein>
    <submittedName>
        <fullName evidence="1">Uncharacterized protein</fullName>
    </submittedName>
</protein>
<proteinExistence type="predicted"/>
<dbReference type="EMBL" id="RSCK01000008">
    <property type="protein sequence ID" value="RUT13194.1"/>
    <property type="molecule type" value="Genomic_DNA"/>
</dbReference>
<reference evidence="1 2" key="1">
    <citation type="journal article" date="2019" name="Genome Biol. Evol.">
        <title>Day and night: Metabolic profiles and evolutionary relationships of six axenic non-marine cyanobacteria.</title>
        <authorList>
            <person name="Will S.E."/>
            <person name="Henke P."/>
            <person name="Boedeker C."/>
            <person name="Huang S."/>
            <person name="Brinkmann H."/>
            <person name="Rohde M."/>
            <person name="Jarek M."/>
            <person name="Friedl T."/>
            <person name="Seufert S."/>
            <person name="Schumacher M."/>
            <person name="Overmann J."/>
            <person name="Neumann-Schaal M."/>
            <person name="Petersen J."/>
        </authorList>
    </citation>
    <scope>NUCLEOTIDE SEQUENCE [LARGE SCALE GENOMIC DNA]</scope>
    <source>
        <strain evidence="1 2">SAG 39.79</strain>
    </source>
</reference>
<organism evidence="1 2">
    <name type="scientific">Chroococcidiopsis cubana SAG 39.79</name>
    <dbReference type="NCBI Taxonomy" id="388085"/>
    <lineage>
        <taxon>Bacteria</taxon>
        <taxon>Bacillati</taxon>
        <taxon>Cyanobacteriota</taxon>
        <taxon>Cyanophyceae</taxon>
        <taxon>Chroococcidiopsidales</taxon>
        <taxon>Chroococcidiopsidaceae</taxon>
        <taxon>Chroococcidiopsis</taxon>
    </lineage>
</organism>
<dbReference type="Proteomes" id="UP000282574">
    <property type="component" value="Unassembled WGS sequence"/>
</dbReference>
<keyword evidence="2" id="KW-1185">Reference proteome</keyword>
<accession>A0AB37UP28</accession>
<name>A0AB37UP28_9CYAN</name>
<sequence length="65" mass="7760">MFADYHKRSRKGGFTYNFRSVQSFLVNPPVQKSEVKKCDSLQFIVHYIRENKNANEYLAKEKPIY</sequence>